<evidence type="ECO:0000313" key="3">
    <source>
        <dbReference type="Proteomes" id="UP000039865"/>
    </source>
</evidence>
<accession>A0A078AAG0</accession>
<dbReference type="InParanoid" id="A0A078AAG0"/>
<dbReference type="AlphaFoldDB" id="A0A078AAG0"/>
<dbReference type="Proteomes" id="UP000039865">
    <property type="component" value="Unassembled WGS sequence"/>
</dbReference>
<reference evidence="2 3" key="1">
    <citation type="submission" date="2014-06" db="EMBL/GenBank/DDBJ databases">
        <authorList>
            <person name="Swart Estienne"/>
        </authorList>
    </citation>
    <scope>NUCLEOTIDE SEQUENCE [LARGE SCALE GENOMIC DNA]</scope>
    <source>
        <strain evidence="2 3">130c</strain>
    </source>
</reference>
<protein>
    <submittedName>
        <fullName evidence="2">Uncharacterized protein</fullName>
    </submittedName>
</protein>
<gene>
    <name evidence="2" type="primary">Contig7794.g8311</name>
    <name evidence="2" type="ORF">STYLEM_8170</name>
</gene>
<keyword evidence="3" id="KW-1185">Reference proteome</keyword>
<evidence type="ECO:0000256" key="1">
    <source>
        <dbReference type="SAM" id="SignalP"/>
    </source>
</evidence>
<organism evidence="2 3">
    <name type="scientific">Stylonychia lemnae</name>
    <name type="common">Ciliate</name>
    <dbReference type="NCBI Taxonomy" id="5949"/>
    <lineage>
        <taxon>Eukaryota</taxon>
        <taxon>Sar</taxon>
        <taxon>Alveolata</taxon>
        <taxon>Ciliophora</taxon>
        <taxon>Intramacronucleata</taxon>
        <taxon>Spirotrichea</taxon>
        <taxon>Stichotrichia</taxon>
        <taxon>Sporadotrichida</taxon>
        <taxon>Oxytrichidae</taxon>
        <taxon>Stylonychinae</taxon>
        <taxon>Stylonychia</taxon>
    </lineage>
</organism>
<sequence>MINYITSIAILFTIAELSSFSQQQTCLSQLPLFYNPISTGATPLQILYEDDHDYIFSFYKNNNDLDAYWSTGNGILRGALRLSPGPASFSHAILSKSYSYIIFGGSSIGIMRVSFSSFTLNALQNYNVTQDQNQNQFIPVSLRENYKVIFLSYSNAGVHLLKVTYFGPNVVEWIKRIDGLAESFYSIHFDVSPFYDFAYWAQPISTSSNYHLWKINIIDGTFLQGFSYSNVNYPAESDSFLYKTSLSASGTNVYQASCLQMKSVLVSPNEFIGIIYDAENVTVFQSWEIQNPLYSTYCSDLYLDKANSKITVVIENVDSNLDIFVSYIVINIGSNVAQIGQLLDTNSNQRIKLKDGYITGRQQLFQAYATESLIFLSRMTEFDTQVQGNMPSMLYNYPKTFCSELLFSKTGITLTSGSFQKDSDFTYTQTALSTLTNVIKNQISQVTVTNITSLVTRDTTPSICNYRADPPTIVPTYFQGYNEYLIGSPALIVEFPPYQVITTCPENQVLQYQYWSSGSNTISLSLYYHESTRRFMKYQFNDTKKNGTYIYFYQISLLDGTNMYTGNFKINFTLPVVQQNQSTNLSNSTNSSLLVEISPPYFTSSLQVITVYSLGTQTSILPNA</sequence>
<feature type="chain" id="PRO_5001729283" evidence="1">
    <location>
        <begin position="24"/>
        <end position="624"/>
    </location>
</feature>
<evidence type="ECO:0000313" key="2">
    <source>
        <dbReference type="EMBL" id="CDW79184.1"/>
    </source>
</evidence>
<proteinExistence type="predicted"/>
<dbReference type="EMBL" id="CCKQ01007760">
    <property type="protein sequence ID" value="CDW79184.1"/>
    <property type="molecule type" value="Genomic_DNA"/>
</dbReference>
<feature type="signal peptide" evidence="1">
    <location>
        <begin position="1"/>
        <end position="23"/>
    </location>
</feature>
<name>A0A078AAG0_STYLE</name>
<keyword evidence="1" id="KW-0732">Signal</keyword>